<keyword evidence="2" id="KW-0472">Membrane</keyword>
<dbReference type="EMBL" id="VHLH01000005">
    <property type="protein sequence ID" value="TPW30649.1"/>
    <property type="molecule type" value="Genomic_DNA"/>
</dbReference>
<organism evidence="3 4">
    <name type="scientific">Pararhizobium mangrovi</name>
    <dbReference type="NCBI Taxonomy" id="2590452"/>
    <lineage>
        <taxon>Bacteria</taxon>
        <taxon>Pseudomonadati</taxon>
        <taxon>Pseudomonadota</taxon>
        <taxon>Alphaproteobacteria</taxon>
        <taxon>Hyphomicrobiales</taxon>
        <taxon>Rhizobiaceae</taxon>
        <taxon>Rhizobium/Agrobacterium group</taxon>
        <taxon>Pararhizobium</taxon>
    </lineage>
</organism>
<comment type="caution">
    <text evidence="3">The sequence shown here is derived from an EMBL/GenBank/DDBJ whole genome shotgun (WGS) entry which is preliminary data.</text>
</comment>
<dbReference type="AlphaFoldDB" id="A0A506UDB1"/>
<dbReference type="Pfam" id="PF07386">
    <property type="entry name" value="DUF1499"/>
    <property type="match status" value="1"/>
</dbReference>
<feature type="transmembrane region" description="Helical" evidence="2">
    <location>
        <begin position="44"/>
        <end position="66"/>
    </location>
</feature>
<dbReference type="RefSeq" id="WP_141165788.1">
    <property type="nucleotide sequence ID" value="NZ_VHLH01000005.1"/>
</dbReference>
<evidence type="ECO:0000256" key="1">
    <source>
        <dbReference type="SAM" id="MobiDB-lite"/>
    </source>
</evidence>
<keyword evidence="2" id="KW-1133">Transmembrane helix</keyword>
<sequence>MIARYVRPVSKSALVARRVGLVALILFVAAWFAHRVSGMATQYFVALSVLAGAFALVALCFAFVGFARLWTIGARGGLASFVAFACALVVLAPMALGAWLYVSAPQIRDVSSDAANPPEWLTAPPPGGLALTQTATAALGRPVPLASAYPQLAGRRYEGAIDRVLAAVRSAMKAENLSIVAEDGTAAFAKTPVSKSASHADGKGAASDEEGGIDLSSVPVPINRPSPLAMRNASVEPATVRLQAVHRSMLFGLSSDVVIRLREEGDKTRVDMRVASRYGPNDLGEGARLIRAIFADLDRSLMGTADS</sequence>
<reference evidence="3 4" key="1">
    <citation type="submission" date="2019-06" db="EMBL/GenBank/DDBJ databases">
        <authorList>
            <person name="Li M."/>
        </authorList>
    </citation>
    <scope>NUCLEOTIDE SEQUENCE [LARGE SCALE GENOMIC DNA]</scope>
    <source>
        <strain evidence="3 4">BGMRC6574</strain>
    </source>
</reference>
<feature type="transmembrane region" description="Helical" evidence="2">
    <location>
        <begin position="78"/>
        <end position="102"/>
    </location>
</feature>
<keyword evidence="4" id="KW-1185">Reference proteome</keyword>
<dbReference type="Proteomes" id="UP000320314">
    <property type="component" value="Unassembled WGS sequence"/>
</dbReference>
<accession>A0A506UDB1</accession>
<name>A0A506UDB1_9HYPH</name>
<evidence type="ECO:0000313" key="4">
    <source>
        <dbReference type="Proteomes" id="UP000320314"/>
    </source>
</evidence>
<feature type="transmembrane region" description="Helical" evidence="2">
    <location>
        <begin position="12"/>
        <end position="32"/>
    </location>
</feature>
<proteinExistence type="predicted"/>
<dbReference type="InterPro" id="IPR010865">
    <property type="entry name" value="DUF1499"/>
</dbReference>
<evidence type="ECO:0000256" key="2">
    <source>
        <dbReference type="SAM" id="Phobius"/>
    </source>
</evidence>
<keyword evidence="2" id="KW-0812">Transmembrane</keyword>
<gene>
    <name evidence="3" type="ORF">FJU11_04270</name>
</gene>
<evidence type="ECO:0000313" key="3">
    <source>
        <dbReference type="EMBL" id="TPW30649.1"/>
    </source>
</evidence>
<dbReference type="OrthoDB" id="1523552at2"/>
<feature type="region of interest" description="Disordered" evidence="1">
    <location>
        <begin position="192"/>
        <end position="219"/>
    </location>
</feature>
<protein>
    <submittedName>
        <fullName evidence="3">DUF1499 domain-containing protein</fullName>
    </submittedName>
</protein>